<dbReference type="PANTHER" id="PTHR18841:SF2">
    <property type="entry name" value="VITELLINE MEMBRANE OUTER LAYER PROTEIN 1 HOMOLOG"/>
    <property type="match status" value="1"/>
</dbReference>
<dbReference type="Pfam" id="PF03762">
    <property type="entry name" value="VOMI"/>
    <property type="match status" value="1"/>
</dbReference>
<sequence>VPYPPPALNRSLSCLSCHWGLNSLLPHLKQPLRLPFAPVPDATGRQQGTEQRFPQVEPPQGSLDDTALNAVRLHCFPFKSTDKEHTVTSTEGEFGKWSRPIWCLCGHLIAFSLKVEPLQGGGDDTAVNNIRFKCSDSRELEGPGLNWGPYGPWSQSCHYGICGIKTRVEEKQGGLDDTGLNDAQLFCCSNNSTD</sequence>
<dbReference type="InterPro" id="IPR005515">
    <property type="entry name" value="VOMI"/>
</dbReference>
<dbReference type="InParanoid" id="A0A6I8R552"/>
<proteinExistence type="predicted"/>
<dbReference type="Ensembl" id="ENSXETT00000074464">
    <property type="protein sequence ID" value="ENSXETP00000079948"/>
    <property type="gene ID" value="ENSXETG00000035892"/>
</dbReference>
<dbReference type="AlphaFoldDB" id="A0A6I8R552"/>
<gene>
    <name evidence="2" type="primary">LOC101732737</name>
</gene>
<name>A0A6I8R552_XENTR</name>
<reference evidence="2" key="1">
    <citation type="journal article" date="2010" name="Science">
        <title>The genome of the Western clawed frog Xenopus tropicalis.</title>
        <authorList>
            <person name="Hellsten U."/>
            <person name="Harland R.M."/>
            <person name="Gilchrist M.J."/>
            <person name="Hendrix D."/>
            <person name="Jurka J."/>
            <person name="Kapitonov V."/>
            <person name="Ovcharenko I."/>
            <person name="Putnam N.H."/>
            <person name="Shu S."/>
            <person name="Taher L."/>
            <person name="Blitz I.L."/>
            <person name="Blumberg B."/>
            <person name="Dichmann D.S."/>
            <person name="Dubchak I."/>
            <person name="Amaya E."/>
            <person name="Detter J.C."/>
            <person name="Fletcher R."/>
            <person name="Gerhard D.S."/>
            <person name="Goodstein D."/>
            <person name="Graves T."/>
            <person name="Grigoriev I.V."/>
            <person name="Grimwood J."/>
            <person name="Kawashima T."/>
            <person name="Lindquist E."/>
            <person name="Lucas S.M."/>
            <person name="Mead P.E."/>
            <person name="Mitros T."/>
            <person name="Ogino H."/>
            <person name="Ohta Y."/>
            <person name="Poliakov A.V."/>
            <person name="Pollet N."/>
            <person name="Robert J."/>
            <person name="Salamov A."/>
            <person name="Sater A.K."/>
            <person name="Schmutz J."/>
            <person name="Terry A."/>
            <person name="Vize P.D."/>
            <person name="Warren W.C."/>
            <person name="Wells D."/>
            <person name="Wills A."/>
            <person name="Wilson R.K."/>
            <person name="Zimmerman L.B."/>
            <person name="Zorn A.M."/>
            <person name="Grainger R."/>
            <person name="Grammer T."/>
            <person name="Khokha M.K."/>
            <person name="Richardson P.M."/>
            <person name="Rokhsar D.S."/>
        </authorList>
    </citation>
    <scope>NUCLEOTIDE SEQUENCE [LARGE SCALE GENOMIC DNA]</scope>
    <source>
        <strain evidence="2">Nigerian</strain>
    </source>
</reference>
<dbReference type="Gene3D" id="2.100.10.20">
    <property type="entry name" value="Vitelline membrane outer layer protein I (VOMI)"/>
    <property type="match status" value="1"/>
</dbReference>
<dbReference type="InterPro" id="IPR036706">
    <property type="entry name" value="VOMI_sf"/>
</dbReference>
<dbReference type="SUPFAM" id="SSF51092">
    <property type="entry name" value="Vitelline membrane outer protein-I (VMO-I)"/>
    <property type="match status" value="1"/>
</dbReference>
<protein>
    <submittedName>
        <fullName evidence="2">Vitelline membrane outer layer protein 1 homolog</fullName>
    </submittedName>
</protein>
<reference evidence="2" key="2">
    <citation type="submission" date="2020-05" db="UniProtKB">
        <authorList>
            <consortium name="Ensembl"/>
        </authorList>
    </citation>
    <scope>IDENTIFICATION</scope>
</reference>
<accession>A0A6I8R552</accession>
<evidence type="ECO:0000313" key="2">
    <source>
        <dbReference type="Ensembl" id="ENSXETP00000079948"/>
    </source>
</evidence>
<organism evidence="2">
    <name type="scientific">Xenopus tropicalis</name>
    <name type="common">Western clawed frog</name>
    <name type="synonym">Silurana tropicalis</name>
    <dbReference type="NCBI Taxonomy" id="8364"/>
    <lineage>
        <taxon>Eukaryota</taxon>
        <taxon>Metazoa</taxon>
        <taxon>Chordata</taxon>
        <taxon>Craniata</taxon>
        <taxon>Vertebrata</taxon>
        <taxon>Euteleostomi</taxon>
        <taxon>Amphibia</taxon>
        <taxon>Batrachia</taxon>
        <taxon>Anura</taxon>
        <taxon>Pipoidea</taxon>
        <taxon>Pipidae</taxon>
        <taxon>Xenopodinae</taxon>
        <taxon>Xenopus</taxon>
        <taxon>Silurana</taxon>
    </lineage>
</organism>
<dbReference type="GeneTree" id="ENSGT00390000009313"/>
<evidence type="ECO:0000256" key="1">
    <source>
        <dbReference type="SAM" id="MobiDB-lite"/>
    </source>
</evidence>
<dbReference type="PANTHER" id="PTHR18841">
    <property type="entry name" value="VITELLINE MEMBRANE OUTER LAYER PROTEIN I-RELATED"/>
    <property type="match status" value="1"/>
</dbReference>
<dbReference type="Bgee" id="ENSXETG00000035892">
    <property type="expression patterns" value="Expressed in liver and 1 other cell type or tissue"/>
</dbReference>
<feature type="region of interest" description="Disordered" evidence="1">
    <location>
        <begin position="40"/>
        <end position="61"/>
    </location>
</feature>